<reference evidence="6" key="1">
    <citation type="submission" date="2020-11" db="EMBL/GenBank/DDBJ databases">
        <authorList>
            <consortium name="DOE Joint Genome Institute"/>
            <person name="Ahrendt S."/>
            <person name="Riley R."/>
            <person name="Andreopoulos W."/>
            <person name="Labutti K."/>
            <person name="Pangilinan J."/>
            <person name="Ruiz-Duenas F.J."/>
            <person name="Barrasa J.M."/>
            <person name="Sanchez-Garcia M."/>
            <person name="Camarero S."/>
            <person name="Miyauchi S."/>
            <person name="Serrano A."/>
            <person name="Linde D."/>
            <person name="Babiker R."/>
            <person name="Drula E."/>
            <person name="Ayuso-Fernandez I."/>
            <person name="Pacheco R."/>
            <person name="Padilla G."/>
            <person name="Ferreira P."/>
            <person name="Barriuso J."/>
            <person name="Kellner H."/>
            <person name="Castanera R."/>
            <person name="Alfaro M."/>
            <person name="Ramirez L."/>
            <person name="Pisabarro A.G."/>
            <person name="Kuo A."/>
            <person name="Tritt A."/>
            <person name="Lipzen A."/>
            <person name="He G."/>
            <person name="Yan M."/>
            <person name="Ng V."/>
            <person name="Cullen D."/>
            <person name="Martin F."/>
            <person name="Rosso M.-N."/>
            <person name="Henrissat B."/>
            <person name="Hibbett D."/>
            <person name="Martinez A.T."/>
            <person name="Grigoriev I.V."/>
        </authorList>
    </citation>
    <scope>NUCLEOTIDE SEQUENCE</scope>
    <source>
        <strain evidence="6">AH 40177</strain>
    </source>
</reference>
<evidence type="ECO:0000256" key="4">
    <source>
        <dbReference type="SAM" id="MobiDB-lite"/>
    </source>
</evidence>
<comment type="caution">
    <text evidence="6">The sequence shown here is derived from an EMBL/GenBank/DDBJ whole genome shotgun (WGS) entry which is preliminary data.</text>
</comment>
<dbReference type="AlphaFoldDB" id="A0A9P5PC59"/>
<dbReference type="SUPFAM" id="SSF53335">
    <property type="entry name" value="S-adenosyl-L-methionine-dependent methyltransferases"/>
    <property type="match status" value="1"/>
</dbReference>
<comment type="similarity">
    <text evidence="1">Belongs to the methyltransferase superfamily. METL family.</text>
</comment>
<evidence type="ECO:0000313" key="6">
    <source>
        <dbReference type="EMBL" id="KAF9059525.1"/>
    </source>
</evidence>
<dbReference type="PANTHER" id="PTHR22809:SF11">
    <property type="entry name" value="TRNA N(3)-METHYLCYTIDINE METHYLTRANSFERASE METTL2"/>
    <property type="match status" value="1"/>
</dbReference>
<dbReference type="Pfam" id="PF08242">
    <property type="entry name" value="Methyltransf_12"/>
    <property type="match status" value="1"/>
</dbReference>
<evidence type="ECO:0000313" key="7">
    <source>
        <dbReference type="Proteomes" id="UP000772434"/>
    </source>
</evidence>
<dbReference type="Gene3D" id="3.40.50.150">
    <property type="entry name" value="Vaccinia Virus protein VP39"/>
    <property type="match status" value="1"/>
</dbReference>
<dbReference type="EMBL" id="JADNRY010000295">
    <property type="protein sequence ID" value="KAF9059525.1"/>
    <property type="molecule type" value="Genomic_DNA"/>
</dbReference>
<evidence type="ECO:0000256" key="3">
    <source>
        <dbReference type="ARBA" id="ARBA00022679"/>
    </source>
</evidence>
<protein>
    <submittedName>
        <fullName evidence="6">S-adenosyl-L-methionine-dependent methyltransferase</fullName>
    </submittedName>
</protein>
<evidence type="ECO:0000259" key="5">
    <source>
        <dbReference type="Pfam" id="PF08242"/>
    </source>
</evidence>
<gene>
    <name evidence="6" type="ORF">BDP27DRAFT_1273827</name>
</gene>
<keyword evidence="7" id="KW-1185">Reference proteome</keyword>
<feature type="domain" description="Methyltransferase type 12" evidence="5">
    <location>
        <begin position="129"/>
        <end position="237"/>
    </location>
</feature>
<keyword evidence="3" id="KW-0808">Transferase</keyword>
<dbReference type="GO" id="GO:0032259">
    <property type="term" value="P:methylation"/>
    <property type="evidence" value="ECO:0007669"/>
    <property type="project" value="UniProtKB-KW"/>
</dbReference>
<dbReference type="PANTHER" id="PTHR22809">
    <property type="entry name" value="METHYLTRANSFERASE-RELATED"/>
    <property type="match status" value="1"/>
</dbReference>
<dbReference type="InterPro" id="IPR029063">
    <property type="entry name" value="SAM-dependent_MTases_sf"/>
</dbReference>
<dbReference type="Proteomes" id="UP000772434">
    <property type="component" value="Unassembled WGS sequence"/>
</dbReference>
<dbReference type="InterPro" id="IPR026113">
    <property type="entry name" value="METTL2/6/8-like"/>
</dbReference>
<proteinExistence type="inferred from homology"/>
<name>A0A9P5PC59_9AGAR</name>
<evidence type="ECO:0000256" key="2">
    <source>
        <dbReference type="ARBA" id="ARBA00022603"/>
    </source>
</evidence>
<dbReference type="GO" id="GO:0052735">
    <property type="term" value="F:tRNA (cytidine-3-)-methyltransferase activity"/>
    <property type="evidence" value="ECO:0007669"/>
    <property type="project" value="TreeGrafter"/>
</dbReference>
<feature type="region of interest" description="Disordered" evidence="4">
    <location>
        <begin position="308"/>
        <end position="351"/>
    </location>
</feature>
<dbReference type="InterPro" id="IPR013217">
    <property type="entry name" value="Methyltransf_12"/>
</dbReference>
<dbReference type="CDD" id="cd02440">
    <property type="entry name" value="AdoMet_MTases"/>
    <property type="match status" value="1"/>
</dbReference>
<dbReference type="OrthoDB" id="417697at2759"/>
<keyword evidence="2 6" id="KW-0489">Methyltransferase</keyword>
<organism evidence="6 7">
    <name type="scientific">Rhodocollybia butyracea</name>
    <dbReference type="NCBI Taxonomy" id="206335"/>
    <lineage>
        <taxon>Eukaryota</taxon>
        <taxon>Fungi</taxon>
        <taxon>Dikarya</taxon>
        <taxon>Basidiomycota</taxon>
        <taxon>Agaricomycotina</taxon>
        <taxon>Agaricomycetes</taxon>
        <taxon>Agaricomycetidae</taxon>
        <taxon>Agaricales</taxon>
        <taxon>Marasmiineae</taxon>
        <taxon>Omphalotaceae</taxon>
        <taxon>Rhodocollybia</taxon>
    </lineage>
</organism>
<dbReference type="PIRSF" id="PIRSF037755">
    <property type="entry name" value="Mettl2_prd"/>
    <property type="match status" value="1"/>
</dbReference>
<accession>A0A9P5PC59</accession>
<evidence type="ECO:0000256" key="1">
    <source>
        <dbReference type="ARBA" id="ARBA00009725"/>
    </source>
</evidence>
<feature type="compositionally biased region" description="Polar residues" evidence="4">
    <location>
        <begin position="328"/>
        <end position="343"/>
    </location>
</feature>
<sequence>MTSFPTIIDLTSSNIKTTSSVHDVNSPDPPFGSRFLLDPSLTFTQNAWDHVPPPDDQEAIIAESLERQKSAMVSEDERKKLNSRPSRYWDEFYKNNEGNFFKNRKWLHNEFPDLVAAAEPDAGPLKIAEIGCGAGNSIFPVLAANRNPELKLYAYDYSSHAVKVVQHNPLYISPPCGTIHSAVWDLSSSSPDTDLPSGLSPSSVDIIILVFVLSALHPDEWSAAMRNIHRMLKPGGKVFFRDYGRYDLTQLRFRNGRMIGDNFYKRGDGTRVYFFELDELSLLFTGKRLSKEEKHRANYGYAASTTQVVEDDSEEALEGGSTPIPGSDVSNQSTSYLSTPTAKSESDTSISLSTLSQPSSIAFDAEAEQSSQTASNAIHANTYSDEPHIHPNLLHHDHPFAGLDHPLFTTLNLGIDRRLIVNRKRQLKMYRVWMQGIFQKL</sequence>